<keyword evidence="2" id="KW-1185">Reference proteome</keyword>
<proteinExistence type="predicted"/>
<dbReference type="EMBL" id="SMMG02000007">
    <property type="protein sequence ID" value="KAA3465859.1"/>
    <property type="molecule type" value="Genomic_DNA"/>
</dbReference>
<evidence type="ECO:0000313" key="2">
    <source>
        <dbReference type="Proteomes" id="UP000325315"/>
    </source>
</evidence>
<dbReference type="AlphaFoldDB" id="A0A5B6V9P9"/>
<gene>
    <name evidence="1" type="ORF">EPI10_000996</name>
</gene>
<protein>
    <submittedName>
        <fullName evidence="1">Uncharacterized protein</fullName>
    </submittedName>
</protein>
<organism evidence="1 2">
    <name type="scientific">Gossypium australe</name>
    <dbReference type="NCBI Taxonomy" id="47621"/>
    <lineage>
        <taxon>Eukaryota</taxon>
        <taxon>Viridiplantae</taxon>
        <taxon>Streptophyta</taxon>
        <taxon>Embryophyta</taxon>
        <taxon>Tracheophyta</taxon>
        <taxon>Spermatophyta</taxon>
        <taxon>Magnoliopsida</taxon>
        <taxon>eudicotyledons</taxon>
        <taxon>Gunneridae</taxon>
        <taxon>Pentapetalae</taxon>
        <taxon>rosids</taxon>
        <taxon>malvids</taxon>
        <taxon>Malvales</taxon>
        <taxon>Malvaceae</taxon>
        <taxon>Malvoideae</taxon>
        <taxon>Gossypium</taxon>
    </lineage>
</organism>
<reference evidence="1" key="1">
    <citation type="submission" date="2019-08" db="EMBL/GenBank/DDBJ databases">
        <authorList>
            <person name="Liu F."/>
        </authorList>
    </citation>
    <scope>NUCLEOTIDE SEQUENCE [LARGE SCALE GENOMIC DNA]</scope>
    <source>
        <strain evidence="1">PA1801</strain>
        <tissue evidence="1">Leaf</tissue>
    </source>
</reference>
<comment type="caution">
    <text evidence="1">The sequence shown here is derived from an EMBL/GenBank/DDBJ whole genome shotgun (WGS) entry which is preliminary data.</text>
</comment>
<name>A0A5B6V9P9_9ROSI</name>
<evidence type="ECO:0000313" key="1">
    <source>
        <dbReference type="EMBL" id="KAA3465859.1"/>
    </source>
</evidence>
<accession>A0A5B6V9P9</accession>
<dbReference type="Proteomes" id="UP000325315">
    <property type="component" value="Unassembled WGS sequence"/>
</dbReference>
<sequence>MMGRELQFIPLYAYMKSLNPTNVTSYVDLVFVSLLFPASQVLRRHLVWVILTYSAAVRKIDLDHNFITGGVFVVSACEAVLVQTSVFTVQCSGFTGLISASKTIEPNIKVIGQTQIQFHQGGF</sequence>